<feature type="domain" description="3-dehydroquinate synthase N-terminal" evidence="15">
    <location>
        <begin position="144"/>
        <end position="254"/>
    </location>
</feature>
<dbReference type="Gene3D" id="1.20.1090.10">
    <property type="entry name" value="Dehydroquinate synthase-like - alpha domain"/>
    <property type="match status" value="1"/>
</dbReference>
<dbReference type="NCBIfam" id="TIGR01357">
    <property type="entry name" value="aroB"/>
    <property type="match status" value="1"/>
</dbReference>
<dbReference type="InterPro" id="IPR016037">
    <property type="entry name" value="DHQ_synth_AroB"/>
</dbReference>
<feature type="domain" description="3-dehydroquinate synthase C-terminal" evidence="16">
    <location>
        <begin position="256"/>
        <end position="400"/>
    </location>
</feature>
<protein>
    <recommendedName>
        <fullName evidence="14">3-dehydroquinate synthase, chloroplastic</fullName>
        <ecNumber evidence="7">4.2.3.4</ecNumber>
    </recommendedName>
</protein>
<dbReference type="GO" id="GO:0046872">
    <property type="term" value="F:metal ion binding"/>
    <property type="evidence" value="ECO:0007669"/>
    <property type="project" value="UniProtKB-KW"/>
</dbReference>
<comment type="catalytic activity">
    <reaction evidence="1">
        <text>7-phospho-2-dehydro-3-deoxy-D-arabino-heptonate = 3-dehydroquinate + phosphate</text>
        <dbReference type="Rhea" id="RHEA:21968"/>
        <dbReference type="ChEBI" id="CHEBI:32364"/>
        <dbReference type="ChEBI" id="CHEBI:43474"/>
        <dbReference type="ChEBI" id="CHEBI:58394"/>
        <dbReference type="EC" id="4.2.3.4"/>
    </reaction>
</comment>
<sequence length="438" mass="47200">MASISNAFSLSLPSNRIANSSSDFNPITSALSGLDSGEFSPGRVAVSKPSGIGGRICANATPVMDQPVGEKSSGAPTIVEVDLGNRSYPIYIGSGLFDQPELLQKHVHGKKVIVVTNTTIAPLYLDKVVEALTKGNTAVSVEYVILPDGEKFKDMDTLMKVFDKAIESRLDRRCTFVALGGGVIGDMCGFAAASFLVNFIQIPTTVMAQVDSSVGGKTGINHPLGKNLIGAFYQPQCVLIDTDTLDTLPDRELASGLAEVIKYGLIRDAEFFQWQEKNMEKLIARNPNALAYAIKRSCENKAEVVSFDEKESGLRATLNLGHTFGHAIETGFGYGQWLHGEAVAAGMVMAVDMSYRLGWIDSSIVKRVDDILLRAKLPTAPPETMTVEMFKSVMAVDKKVADGLLRLILLKGPLGNCVFTGEYDRKALDDTLSAFCKS</sequence>
<dbReference type="Pfam" id="PF01761">
    <property type="entry name" value="DHQ_synthase"/>
    <property type="match status" value="1"/>
</dbReference>
<dbReference type="EC" id="4.2.3.4" evidence="7"/>
<evidence type="ECO:0000256" key="5">
    <source>
        <dbReference type="ARBA" id="ARBA00004661"/>
    </source>
</evidence>
<evidence type="ECO:0000256" key="14">
    <source>
        <dbReference type="ARBA" id="ARBA00068623"/>
    </source>
</evidence>
<dbReference type="GO" id="GO:0003856">
    <property type="term" value="F:3-dehydroquinate synthase activity"/>
    <property type="evidence" value="ECO:0007669"/>
    <property type="project" value="UniProtKB-EC"/>
</dbReference>
<dbReference type="Proteomes" id="UP000327439">
    <property type="component" value="Chromosome A11"/>
</dbReference>
<evidence type="ECO:0000256" key="3">
    <source>
        <dbReference type="ARBA" id="ARBA00001968"/>
    </source>
</evidence>
<dbReference type="Proteomes" id="UP000239757">
    <property type="component" value="Unassembled WGS sequence"/>
</dbReference>
<gene>
    <name evidence="17" type="ORF">ES319_A11G184700v1</name>
    <name evidence="18" type="ORF">GOBAR_AA10306</name>
</gene>
<evidence type="ECO:0000256" key="6">
    <source>
        <dbReference type="ARBA" id="ARBA00005412"/>
    </source>
</evidence>
<dbReference type="FunFam" id="1.20.1090.10:FF:000002">
    <property type="entry name" value="3-dehydroquinate synthase"/>
    <property type="match status" value="1"/>
</dbReference>
<keyword evidence="12" id="KW-0456">Lyase</keyword>
<dbReference type="FunFam" id="3.40.50.1970:FF:000001">
    <property type="entry name" value="3-dehydroquinate synthase"/>
    <property type="match status" value="1"/>
</dbReference>
<keyword evidence="10" id="KW-0520">NAD</keyword>
<evidence type="ECO:0000256" key="13">
    <source>
        <dbReference type="ARBA" id="ARBA00056090"/>
    </source>
</evidence>
<dbReference type="InterPro" id="IPR050071">
    <property type="entry name" value="Dehydroquinate_synthase"/>
</dbReference>
<dbReference type="OrthoDB" id="197068at2759"/>
<keyword evidence="8" id="KW-0028">Amino-acid biosynthesis</keyword>
<organism evidence="18 19">
    <name type="scientific">Gossypium barbadense</name>
    <name type="common">Sea Island cotton</name>
    <name type="synonym">Hibiscus barbadensis</name>
    <dbReference type="NCBI Taxonomy" id="3634"/>
    <lineage>
        <taxon>Eukaryota</taxon>
        <taxon>Viridiplantae</taxon>
        <taxon>Streptophyta</taxon>
        <taxon>Embryophyta</taxon>
        <taxon>Tracheophyta</taxon>
        <taxon>Spermatophyta</taxon>
        <taxon>Magnoliopsida</taxon>
        <taxon>eudicotyledons</taxon>
        <taxon>Gunneridae</taxon>
        <taxon>Pentapetalae</taxon>
        <taxon>rosids</taxon>
        <taxon>malvids</taxon>
        <taxon>Malvales</taxon>
        <taxon>Malvaceae</taxon>
        <taxon>Malvoideae</taxon>
        <taxon>Gossypium</taxon>
    </lineage>
</organism>
<evidence type="ECO:0000259" key="16">
    <source>
        <dbReference type="Pfam" id="PF24621"/>
    </source>
</evidence>
<evidence type="ECO:0000256" key="7">
    <source>
        <dbReference type="ARBA" id="ARBA00013031"/>
    </source>
</evidence>
<evidence type="ECO:0000256" key="9">
    <source>
        <dbReference type="ARBA" id="ARBA00022723"/>
    </source>
</evidence>
<keyword evidence="20" id="KW-1185">Reference proteome</keyword>
<comment type="pathway">
    <text evidence="5">Metabolic intermediate biosynthesis; chorismate biosynthesis; chorismate from D-erythrose 4-phosphate and phosphoenolpyruvate: step 2/7.</text>
</comment>
<evidence type="ECO:0000256" key="12">
    <source>
        <dbReference type="ARBA" id="ARBA00023239"/>
    </source>
</evidence>
<evidence type="ECO:0000256" key="1">
    <source>
        <dbReference type="ARBA" id="ARBA00001393"/>
    </source>
</evidence>
<reference evidence="18 19" key="1">
    <citation type="submission" date="2015-01" db="EMBL/GenBank/DDBJ databases">
        <title>Genome of allotetraploid Gossypium barbadense reveals genomic plasticity and fiber elongation in cotton evolution.</title>
        <authorList>
            <person name="Chen X."/>
            <person name="Liu X."/>
            <person name="Zhao B."/>
            <person name="Zheng H."/>
            <person name="Hu Y."/>
            <person name="Lu G."/>
            <person name="Yang C."/>
            <person name="Chen J."/>
            <person name="Shan C."/>
            <person name="Zhang L."/>
            <person name="Zhou Y."/>
            <person name="Wang L."/>
            <person name="Guo W."/>
            <person name="Bai Y."/>
            <person name="Ruan J."/>
            <person name="Shangguan X."/>
            <person name="Mao Y."/>
            <person name="Jiang J."/>
            <person name="Zhu Y."/>
            <person name="Lei J."/>
            <person name="Kang H."/>
            <person name="Chen S."/>
            <person name="He X."/>
            <person name="Wang R."/>
            <person name="Wang Y."/>
            <person name="Chen J."/>
            <person name="Wang L."/>
            <person name="Yu S."/>
            <person name="Wang B."/>
            <person name="Wei J."/>
            <person name="Song S."/>
            <person name="Lu X."/>
            <person name="Gao Z."/>
            <person name="Gu W."/>
            <person name="Deng X."/>
            <person name="Ma D."/>
            <person name="Wang S."/>
            <person name="Liang W."/>
            <person name="Fang L."/>
            <person name="Cai C."/>
            <person name="Zhu X."/>
            <person name="Zhou B."/>
            <person name="Zhang Y."/>
            <person name="Chen Z."/>
            <person name="Xu S."/>
            <person name="Zhu R."/>
            <person name="Wang S."/>
            <person name="Zhang T."/>
            <person name="Zhao G."/>
        </authorList>
    </citation>
    <scope>NUCLEOTIDE SEQUENCE [LARGE SCALE GENOMIC DNA]</scope>
    <source>
        <strain evidence="19">cv. Xinhai21</strain>
        <tissue evidence="18">Leaf</tissue>
    </source>
</reference>
<dbReference type="SUPFAM" id="SSF56796">
    <property type="entry name" value="Dehydroquinate synthase-like"/>
    <property type="match status" value="1"/>
</dbReference>
<reference evidence="17 20" key="2">
    <citation type="submission" date="2019-06" db="EMBL/GenBank/DDBJ databases">
        <title>WGS assembly of Gossypium barbadense.</title>
        <authorList>
            <person name="Chen Z.J."/>
            <person name="Sreedasyam A."/>
            <person name="Ando A."/>
            <person name="Song Q."/>
            <person name="De L."/>
            <person name="Hulse-Kemp A."/>
            <person name="Ding M."/>
            <person name="Ye W."/>
            <person name="Kirkbride R."/>
            <person name="Jenkins J."/>
            <person name="Plott C."/>
            <person name="Lovell J."/>
            <person name="Lin Y.-M."/>
            <person name="Vaughn R."/>
            <person name="Liu B."/>
            <person name="Li W."/>
            <person name="Simpson S."/>
            <person name="Scheffler B."/>
            <person name="Saski C."/>
            <person name="Grover C."/>
            <person name="Hu G."/>
            <person name="Conover J."/>
            <person name="Carlson J."/>
            <person name="Shu S."/>
            <person name="Boston L."/>
            <person name="Williams M."/>
            <person name="Peterson D."/>
            <person name="Mcgee K."/>
            <person name="Jones D."/>
            <person name="Wendel J."/>
            <person name="Stelly D."/>
            <person name="Grimwood J."/>
            <person name="Schmutz J."/>
        </authorList>
    </citation>
    <scope>NUCLEOTIDE SEQUENCE [LARGE SCALE GENOMIC DNA]</scope>
    <source>
        <strain evidence="17">1400233.01</strain>
    </source>
</reference>
<comment type="subcellular location">
    <subcellularLocation>
        <location evidence="4">Plastid</location>
        <location evidence="4">Chloroplast</location>
    </subcellularLocation>
</comment>
<dbReference type="Gene3D" id="3.40.50.1970">
    <property type="match status" value="1"/>
</dbReference>
<dbReference type="HAMAP" id="MF_00110">
    <property type="entry name" value="DHQ_synthase"/>
    <property type="match status" value="1"/>
</dbReference>
<proteinExistence type="inferred from homology"/>
<dbReference type="Pfam" id="PF24621">
    <property type="entry name" value="DHQS_C"/>
    <property type="match status" value="1"/>
</dbReference>
<evidence type="ECO:0000256" key="2">
    <source>
        <dbReference type="ARBA" id="ARBA00001911"/>
    </source>
</evidence>
<dbReference type="CDD" id="cd08195">
    <property type="entry name" value="DHQS"/>
    <property type="match status" value="1"/>
</dbReference>
<dbReference type="EMBL" id="KZ663739">
    <property type="protein sequence ID" value="PPS10320.1"/>
    <property type="molecule type" value="Genomic_DNA"/>
</dbReference>
<comment type="function">
    <text evidence="13">Catalyzes the second step in the shikimate pathway.</text>
</comment>
<evidence type="ECO:0000256" key="4">
    <source>
        <dbReference type="ARBA" id="ARBA00004229"/>
    </source>
</evidence>
<accession>A0A2P5Y3Z3</accession>
<evidence type="ECO:0000259" key="15">
    <source>
        <dbReference type="Pfam" id="PF01761"/>
    </source>
</evidence>
<keyword evidence="9" id="KW-0479">Metal-binding</keyword>
<dbReference type="GO" id="GO:0009073">
    <property type="term" value="P:aromatic amino acid family biosynthetic process"/>
    <property type="evidence" value="ECO:0007669"/>
    <property type="project" value="UniProtKB-KW"/>
</dbReference>
<comment type="cofactor">
    <cofactor evidence="3">
        <name>a divalent metal cation</name>
        <dbReference type="ChEBI" id="CHEBI:60240"/>
    </cofactor>
</comment>
<evidence type="ECO:0000313" key="20">
    <source>
        <dbReference type="Proteomes" id="UP000327439"/>
    </source>
</evidence>
<dbReference type="GO" id="GO:0009423">
    <property type="term" value="P:chorismate biosynthetic process"/>
    <property type="evidence" value="ECO:0007669"/>
    <property type="project" value="UniProtKB-ARBA"/>
</dbReference>
<name>A0A2P5Y3Z3_GOSBA</name>
<comment type="similarity">
    <text evidence="6">Belongs to the sugar phosphate cyclases superfamily. Dehydroquinate synthase family.</text>
</comment>
<evidence type="ECO:0000256" key="10">
    <source>
        <dbReference type="ARBA" id="ARBA00023027"/>
    </source>
</evidence>
<evidence type="ECO:0000313" key="19">
    <source>
        <dbReference type="Proteomes" id="UP000239757"/>
    </source>
</evidence>
<evidence type="ECO:0000256" key="11">
    <source>
        <dbReference type="ARBA" id="ARBA00023141"/>
    </source>
</evidence>
<dbReference type="GO" id="GO:0009507">
    <property type="term" value="C:chloroplast"/>
    <property type="evidence" value="ECO:0007669"/>
    <property type="project" value="UniProtKB-SubCell"/>
</dbReference>
<evidence type="ECO:0000313" key="18">
    <source>
        <dbReference type="EMBL" id="PPS10320.1"/>
    </source>
</evidence>
<comment type="cofactor">
    <cofactor evidence="2">
        <name>NAD(+)</name>
        <dbReference type="ChEBI" id="CHEBI:57540"/>
    </cofactor>
</comment>
<dbReference type="InterPro" id="IPR056179">
    <property type="entry name" value="DHQS_C"/>
</dbReference>
<dbReference type="GO" id="GO:0008652">
    <property type="term" value="P:amino acid biosynthetic process"/>
    <property type="evidence" value="ECO:0007669"/>
    <property type="project" value="UniProtKB-KW"/>
</dbReference>
<keyword evidence="11" id="KW-0057">Aromatic amino acid biosynthesis</keyword>
<dbReference type="InterPro" id="IPR030960">
    <property type="entry name" value="DHQS/DOIS_N"/>
</dbReference>
<evidence type="ECO:0000256" key="8">
    <source>
        <dbReference type="ARBA" id="ARBA00022605"/>
    </source>
</evidence>
<dbReference type="AlphaFoldDB" id="A0A2P5Y3Z3"/>
<evidence type="ECO:0000313" key="17">
    <source>
        <dbReference type="EMBL" id="KAB2057694.1"/>
    </source>
</evidence>
<dbReference type="PANTHER" id="PTHR43622">
    <property type="entry name" value="3-DEHYDROQUINATE SYNTHASE"/>
    <property type="match status" value="1"/>
</dbReference>
<dbReference type="EMBL" id="CM018212">
    <property type="protein sequence ID" value="KAB2057694.1"/>
    <property type="molecule type" value="Genomic_DNA"/>
</dbReference>
<dbReference type="PANTHER" id="PTHR43622:SF7">
    <property type="entry name" value="3-DEHYDROQUINATE SYNTHASE, CHLOROPLASTIC"/>
    <property type="match status" value="1"/>
</dbReference>